<dbReference type="PATRIC" id="fig|401562.3.peg.1291"/>
<evidence type="ECO:0000256" key="4">
    <source>
        <dbReference type="ARBA" id="ARBA00022833"/>
    </source>
</evidence>
<dbReference type="GO" id="GO:0008270">
    <property type="term" value="F:zinc ion binding"/>
    <property type="evidence" value="ECO:0007669"/>
    <property type="project" value="InterPro"/>
</dbReference>
<dbReference type="CDD" id="cd08232">
    <property type="entry name" value="idonate-5-DH"/>
    <property type="match status" value="1"/>
</dbReference>
<name>A0A175R9Y9_9HYPH</name>
<dbReference type="Proteomes" id="UP000078272">
    <property type="component" value="Unassembled WGS sequence"/>
</dbReference>
<dbReference type="STRING" id="401562.NS365_03040"/>
<feature type="domain" description="Enoyl reductase (ER)" evidence="7">
    <location>
        <begin position="7"/>
        <end position="343"/>
    </location>
</feature>
<comment type="caution">
    <text evidence="8">The sequence shown here is derived from an EMBL/GenBank/DDBJ whole genome shotgun (WGS) entry which is preliminary data.</text>
</comment>
<dbReference type="InterPro" id="IPR013154">
    <property type="entry name" value="ADH-like_N"/>
</dbReference>
<dbReference type="GO" id="GO:0016616">
    <property type="term" value="F:oxidoreductase activity, acting on the CH-OH group of donors, NAD or NADP as acceptor"/>
    <property type="evidence" value="ECO:0007669"/>
    <property type="project" value="UniProtKB-ARBA"/>
</dbReference>
<gene>
    <name evidence="8" type="ORF">NS226_09415</name>
</gene>
<dbReference type="EMBL" id="LDPZ01000019">
    <property type="protein sequence ID" value="KTQ95890.1"/>
    <property type="molecule type" value="Genomic_DNA"/>
</dbReference>
<dbReference type="InterPro" id="IPR013149">
    <property type="entry name" value="ADH-like_C"/>
</dbReference>
<dbReference type="SMART" id="SM00829">
    <property type="entry name" value="PKS_ER"/>
    <property type="match status" value="1"/>
</dbReference>
<organism evidence="8 9">
    <name type="scientific">Aureimonas ureilytica</name>
    <dbReference type="NCBI Taxonomy" id="401562"/>
    <lineage>
        <taxon>Bacteria</taxon>
        <taxon>Pseudomonadati</taxon>
        <taxon>Pseudomonadota</taxon>
        <taxon>Alphaproteobacteria</taxon>
        <taxon>Hyphomicrobiales</taxon>
        <taxon>Aurantimonadaceae</taxon>
        <taxon>Aureimonas</taxon>
    </lineage>
</organism>
<sequence length="345" mass="36610">MRAAVIHAAKDLRLDERPEPDLAPGDVLVRFGAGGICGSDLSYWGKGRVGDFTLREPLVLGHEVAGEIEALGEGVSGLAIGQRVAVNPSRPCLHCDYCRAGRSNLCRNMRFFGSAAMFPHVQGGFAERFTCRADQAVPVPPDMPLAKAALAEPLSVAIHGLTRAGDLLGKRVLITGAGPIGMLLTLAVRHAGASFVAVTDLVDEPLALARQAGADETINVATSPERLAAFEANKGSFDVGFEATGAPPALGSLVRAIRPGGRIVQLGMMPPGEVGVSVNMLMAQEIDLVGAFRFCEEFHTAVDWLANDRIDVKPVMSAQMPMSDLSQAFEMAADRKRAIKVHLHF</sequence>
<comment type="cofactor">
    <cofactor evidence="1 6">
        <name>Zn(2+)</name>
        <dbReference type="ChEBI" id="CHEBI:29105"/>
    </cofactor>
</comment>
<dbReference type="Gene3D" id="3.40.50.720">
    <property type="entry name" value="NAD(P)-binding Rossmann-like Domain"/>
    <property type="match status" value="1"/>
</dbReference>
<dbReference type="PROSITE" id="PS00059">
    <property type="entry name" value="ADH_ZINC"/>
    <property type="match status" value="1"/>
</dbReference>
<keyword evidence="3 6" id="KW-0479">Metal-binding</keyword>
<dbReference type="PANTHER" id="PTHR43161:SF9">
    <property type="entry name" value="SORBITOL DEHYDROGENASE"/>
    <property type="match status" value="1"/>
</dbReference>
<dbReference type="InterPro" id="IPR036291">
    <property type="entry name" value="NAD(P)-bd_dom_sf"/>
</dbReference>
<dbReference type="SUPFAM" id="SSF51735">
    <property type="entry name" value="NAD(P)-binding Rossmann-fold domains"/>
    <property type="match status" value="1"/>
</dbReference>
<evidence type="ECO:0000256" key="5">
    <source>
        <dbReference type="ARBA" id="ARBA00023002"/>
    </source>
</evidence>
<dbReference type="RefSeq" id="WP_058634779.1">
    <property type="nucleotide sequence ID" value="NZ_LDPZ01000019.1"/>
</dbReference>
<proteinExistence type="inferred from homology"/>
<reference evidence="8 9" key="1">
    <citation type="journal article" date="2016" name="Front. Microbiol.">
        <title>Genomic Resource of Rice Seed Associated Bacteria.</title>
        <authorList>
            <person name="Midha S."/>
            <person name="Bansal K."/>
            <person name="Sharma S."/>
            <person name="Kumar N."/>
            <person name="Patil P.P."/>
            <person name="Chaudhry V."/>
            <person name="Patil P.B."/>
        </authorList>
    </citation>
    <scope>NUCLEOTIDE SEQUENCE [LARGE SCALE GENOMIC DNA]</scope>
    <source>
        <strain evidence="8 9">NS226</strain>
    </source>
</reference>
<dbReference type="Gene3D" id="3.90.180.10">
    <property type="entry name" value="Medium-chain alcohol dehydrogenases, catalytic domain"/>
    <property type="match status" value="1"/>
</dbReference>
<evidence type="ECO:0000256" key="3">
    <source>
        <dbReference type="ARBA" id="ARBA00022723"/>
    </source>
</evidence>
<keyword evidence="4 6" id="KW-0862">Zinc</keyword>
<dbReference type="OrthoDB" id="9809185at2"/>
<dbReference type="InterPro" id="IPR011032">
    <property type="entry name" value="GroES-like_sf"/>
</dbReference>
<dbReference type="InterPro" id="IPR002328">
    <property type="entry name" value="ADH_Zn_CS"/>
</dbReference>
<comment type="similarity">
    <text evidence="2 6">Belongs to the zinc-containing alcohol dehydrogenase family.</text>
</comment>
<dbReference type="InterPro" id="IPR020843">
    <property type="entry name" value="ER"/>
</dbReference>
<evidence type="ECO:0000313" key="8">
    <source>
        <dbReference type="EMBL" id="KTQ95890.1"/>
    </source>
</evidence>
<evidence type="ECO:0000259" key="7">
    <source>
        <dbReference type="SMART" id="SM00829"/>
    </source>
</evidence>
<dbReference type="AlphaFoldDB" id="A0A175R9Y9"/>
<evidence type="ECO:0000256" key="2">
    <source>
        <dbReference type="ARBA" id="ARBA00008072"/>
    </source>
</evidence>
<dbReference type="Pfam" id="PF00107">
    <property type="entry name" value="ADH_zinc_N"/>
    <property type="match status" value="1"/>
</dbReference>
<evidence type="ECO:0000256" key="1">
    <source>
        <dbReference type="ARBA" id="ARBA00001947"/>
    </source>
</evidence>
<protein>
    <submittedName>
        <fullName evidence="8">Phosphoesterase</fullName>
    </submittedName>
</protein>
<dbReference type="eggNOG" id="COG1063">
    <property type="taxonomic scope" value="Bacteria"/>
</dbReference>
<dbReference type="SUPFAM" id="SSF50129">
    <property type="entry name" value="GroES-like"/>
    <property type="match status" value="1"/>
</dbReference>
<dbReference type="PANTHER" id="PTHR43161">
    <property type="entry name" value="SORBITOL DEHYDROGENASE"/>
    <property type="match status" value="1"/>
</dbReference>
<evidence type="ECO:0000313" key="9">
    <source>
        <dbReference type="Proteomes" id="UP000078272"/>
    </source>
</evidence>
<evidence type="ECO:0000256" key="6">
    <source>
        <dbReference type="RuleBase" id="RU361277"/>
    </source>
</evidence>
<accession>A0A175R9Y9</accession>
<dbReference type="Pfam" id="PF08240">
    <property type="entry name" value="ADH_N"/>
    <property type="match status" value="1"/>
</dbReference>
<keyword evidence="5" id="KW-0560">Oxidoreductase</keyword>